<dbReference type="PROSITE" id="PS51776">
    <property type="entry name" value="RH1"/>
    <property type="match status" value="1"/>
</dbReference>
<dbReference type="Gene3D" id="1.20.58.1770">
    <property type="match status" value="1"/>
</dbReference>
<reference evidence="19" key="2">
    <citation type="submission" date="2023-03" db="EMBL/GenBank/DDBJ databases">
        <authorList>
            <consortium name="Wellcome Sanger Institute Data Sharing"/>
        </authorList>
    </citation>
    <scope>NUCLEOTIDE SEQUENCE [LARGE SCALE GENOMIC DNA]</scope>
</reference>
<dbReference type="InterPro" id="IPR034743">
    <property type="entry name" value="RH1"/>
</dbReference>
<accession>A0A3P8R5L6</accession>
<dbReference type="GO" id="GO:0015031">
    <property type="term" value="P:protein transport"/>
    <property type="evidence" value="ECO:0007669"/>
    <property type="project" value="UniProtKB-KW"/>
</dbReference>
<evidence type="ECO:0000256" key="7">
    <source>
        <dbReference type="ARBA" id="ARBA00023054"/>
    </source>
</evidence>
<dbReference type="Pfam" id="PF09744">
    <property type="entry name" value="RH1"/>
    <property type="match status" value="1"/>
</dbReference>
<evidence type="ECO:0000256" key="10">
    <source>
        <dbReference type="ARBA" id="ARBA00023273"/>
    </source>
</evidence>
<keyword evidence="9" id="KW-0206">Cytoskeleton</keyword>
<sequence length="384" mass="43977">MEDFGSALEKNVADLTVMDVYDIAAVVGQEFERIIDQYGCEALSRLMPKVVRVLEILEVMVSRSSISPETEELRLELDKLRLERIDRLEKEKKHRKELELVEDVWRGEAQDLLSQIAQLQEENKTLLTNMSMKDPMSEEELQRHEGMSERERQVMKKLKEVVDKQRDEIRAKDRELTLKNEDIEALQQQQSRLMKINHDLRHKISVVEAQGKALIEQKVELEASAQARGQEVAALRQEAARLRERLQGELPAQNPDEPPPQPPSPAEEALCEEESGGLDPKDPNRPRFTLQELRDVLHERNELKAKVFLLQEELAYYKSDEADEEIGTPSSSPSPELRTRSRSSAQPESGIKRLIFTAIMPMVAAGLIPDDPTLQPIRRLMSLV</sequence>
<feature type="compositionally biased region" description="Pro residues" evidence="15">
    <location>
        <begin position="256"/>
        <end position="265"/>
    </location>
</feature>
<dbReference type="PANTHER" id="PTHR21502:SF6">
    <property type="entry name" value="RILP-LIKE PROTEIN 1"/>
    <property type="match status" value="1"/>
</dbReference>
<evidence type="ECO:0000256" key="9">
    <source>
        <dbReference type="ARBA" id="ARBA00023212"/>
    </source>
</evidence>
<keyword evidence="4" id="KW-0813">Transport</keyword>
<dbReference type="FunFam" id="1.20.58.1770:FF:000002">
    <property type="entry name" value="RILP-like protein 1 isoform X1"/>
    <property type="match status" value="1"/>
</dbReference>
<keyword evidence="5" id="KW-0963">Cytoplasm</keyword>
<dbReference type="CDD" id="cd14445">
    <property type="entry name" value="RILP-like"/>
    <property type="match status" value="1"/>
</dbReference>
<dbReference type="GeneTree" id="ENSGT00940000157897"/>
<protein>
    <recommendedName>
        <fullName evidence="12">RILP-like protein 1</fullName>
    </recommendedName>
    <alternativeName>
        <fullName evidence="13">Rab-interacting lysosomal-like protein 1</fullName>
    </alternativeName>
</protein>
<dbReference type="Gene3D" id="6.10.230.10">
    <property type="match status" value="1"/>
</dbReference>
<keyword evidence="8" id="KW-0969">Cilium</keyword>
<evidence type="ECO:0000256" key="15">
    <source>
        <dbReference type="SAM" id="MobiDB-lite"/>
    </source>
</evidence>
<evidence type="ECO:0000256" key="2">
    <source>
        <dbReference type="ARBA" id="ARBA00004300"/>
    </source>
</evidence>
<comment type="subcellular location">
    <subcellularLocation>
        <location evidence="1">Cell projection</location>
        <location evidence="1">Cilium</location>
    </subcellularLocation>
    <subcellularLocation>
        <location evidence="2">Cytoplasm</location>
        <location evidence="2">Cytoskeleton</location>
        <location evidence="2">Microtubule organizing center</location>
        <location evidence="2">Centrosome</location>
    </subcellularLocation>
    <subcellularLocation>
        <location evidence="3">Cytoplasm</location>
        <location evidence="3">Cytosol</location>
    </subcellularLocation>
</comment>
<evidence type="ECO:0000256" key="1">
    <source>
        <dbReference type="ARBA" id="ARBA00004138"/>
    </source>
</evidence>
<gene>
    <name evidence="18" type="primary">RILPL1</name>
</gene>
<proteinExistence type="inferred from homology"/>
<feature type="region of interest" description="Disordered" evidence="15">
    <location>
        <begin position="320"/>
        <end position="349"/>
    </location>
</feature>
<keyword evidence="10" id="KW-0966">Cell projection</keyword>
<dbReference type="InterPro" id="IPR021563">
    <property type="entry name" value="RILP_dimer"/>
</dbReference>
<dbReference type="Proteomes" id="UP000265100">
    <property type="component" value="Chromosome 7"/>
</dbReference>
<keyword evidence="7 14" id="KW-0175">Coiled coil</keyword>
<dbReference type="GO" id="GO:0031267">
    <property type="term" value="F:small GTPase binding"/>
    <property type="evidence" value="ECO:0007669"/>
    <property type="project" value="TreeGrafter"/>
</dbReference>
<evidence type="ECO:0000256" key="12">
    <source>
        <dbReference type="ARBA" id="ARBA00040816"/>
    </source>
</evidence>
<feature type="domain" description="RH1" evidence="16">
    <location>
        <begin position="3"/>
        <end position="97"/>
    </location>
</feature>
<evidence type="ECO:0000256" key="6">
    <source>
        <dbReference type="ARBA" id="ARBA00022927"/>
    </source>
</evidence>
<feature type="region of interest" description="Disordered" evidence="15">
    <location>
        <begin position="249"/>
        <end position="286"/>
    </location>
</feature>
<reference evidence="18 19" key="1">
    <citation type="submission" date="2018-05" db="EMBL/GenBank/DDBJ databases">
        <authorList>
            <person name="Datahose"/>
        </authorList>
    </citation>
    <scope>NUCLEOTIDE SEQUENCE</scope>
</reference>
<dbReference type="AlphaFoldDB" id="A0A3P8R5L6"/>
<evidence type="ECO:0000256" key="4">
    <source>
        <dbReference type="ARBA" id="ARBA00022448"/>
    </source>
</evidence>
<reference evidence="18" key="3">
    <citation type="submission" date="2025-08" db="UniProtKB">
        <authorList>
            <consortium name="Ensembl"/>
        </authorList>
    </citation>
    <scope>IDENTIFICATION</scope>
</reference>
<dbReference type="Bgee" id="ENSACLG00000024901">
    <property type="expression patterns" value="Expressed in muscle tissue and 8 other cell types or tissues"/>
</dbReference>
<dbReference type="InterPro" id="IPR034744">
    <property type="entry name" value="RH2"/>
</dbReference>
<dbReference type="PROSITE" id="PS51777">
    <property type="entry name" value="RH2"/>
    <property type="match status" value="1"/>
</dbReference>
<dbReference type="SUPFAM" id="SSF161256">
    <property type="entry name" value="RILP dimerisation region"/>
    <property type="match status" value="1"/>
</dbReference>
<comment type="similarity">
    <text evidence="11">Belongs to the RILPL family.</text>
</comment>
<dbReference type="GO" id="GO:0046983">
    <property type="term" value="F:protein dimerization activity"/>
    <property type="evidence" value="ECO:0007669"/>
    <property type="project" value="InterPro"/>
</dbReference>
<dbReference type="OMA" id="SFGQWAD"/>
<dbReference type="Pfam" id="PF11461">
    <property type="entry name" value="RILP"/>
    <property type="match status" value="1"/>
</dbReference>
<evidence type="ECO:0000313" key="19">
    <source>
        <dbReference type="Proteomes" id="UP000265100"/>
    </source>
</evidence>
<dbReference type="PANTHER" id="PTHR21502">
    <property type="entry name" value="ZINC FINGER PROTEIN DZIP1"/>
    <property type="match status" value="1"/>
</dbReference>
<evidence type="ECO:0000259" key="16">
    <source>
        <dbReference type="PROSITE" id="PS51776"/>
    </source>
</evidence>
<dbReference type="GO" id="GO:0051959">
    <property type="term" value="F:dynein light intermediate chain binding"/>
    <property type="evidence" value="ECO:0007669"/>
    <property type="project" value="TreeGrafter"/>
</dbReference>
<organism evidence="18 19">
    <name type="scientific">Astatotilapia calliptera</name>
    <name type="common">Eastern happy</name>
    <name type="synonym">Chromis callipterus</name>
    <dbReference type="NCBI Taxonomy" id="8154"/>
    <lineage>
        <taxon>Eukaryota</taxon>
        <taxon>Metazoa</taxon>
        <taxon>Chordata</taxon>
        <taxon>Craniata</taxon>
        <taxon>Vertebrata</taxon>
        <taxon>Euteleostomi</taxon>
        <taxon>Actinopterygii</taxon>
        <taxon>Neopterygii</taxon>
        <taxon>Teleostei</taxon>
        <taxon>Neoteleostei</taxon>
        <taxon>Acanthomorphata</taxon>
        <taxon>Ovalentaria</taxon>
        <taxon>Cichlomorphae</taxon>
        <taxon>Cichliformes</taxon>
        <taxon>Cichlidae</taxon>
        <taxon>African cichlids</taxon>
        <taxon>Pseudocrenilabrinae</taxon>
        <taxon>Haplochromini</taxon>
        <taxon>Astatotilapia</taxon>
    </lineage>
</organism>
<dbReference type="GO" id="GO:0005829">
    <property type="term" value="C:cytosol"/>
    <property type="evidence" value="ECO:0007669"/>
    <property type="project" value="UniProtKB-SubCell"/>
</dbReference>
<feature type="domain" description="RH2" evidence="17">
    <location>
        <begin position="285"/>
        <end position="354"/>
    </location>
</feature>
<dbReference type="GO" id="GO:0036064">
    <property type="term" value="C:ciliary basal body"/>
    <property type="evidence" value="ECO:0007669"/>
    <property type="project" value="TreeGrafter"/>
</dbReference>
<evidence type="ECO:0000259" key="17">
    <source>
        <dbReference type="PROSITE" id="PS51777"/>
    </source>
</evidence>
<evidence type="ECO:0000256" key="14">
    <source>
        <dbReference type="SAM" id="Coils"/>
    </source>
</evidence>
<name>A0A3P8R5L6_ASTCA</name>
<dbReference type="GO" id="GO:0060271">
    <property type="term" value="P:cilium assembly"/>
    <property type="evidence" value="ECO:0007669"/>
    <property type="project" value="TreeGrafter"/>
</dbReference>
<evidence type="ECO:0000256" key="11">
    <source>
        <dbReference type="ARBA" id="ARBA00038318"/>
    </source>
</evidence>
<reference evidence="18" key="4">
    <citation type="submission" date="2025-09" db="UniProtKB">
        <authorList>
            <consortium name="Ensembl"/>
        </authorList>
    </citation>
    <scope>IDENTIFICATION</scope>
</reference>
<evidence type="ECO:0000256" key="13">
    <source>
        <dbReference type="ARBA" id="ARBA00042424"/>
    </source>
</evidence>
<dbReference type="InterPro" id="IPR051241">
    <property type="entry name" value="DZIP_RILPL"/>
</dbReference>
<feature type="coiled-coil region" evidence="14">
    <location>
        <begin position="102"/>
        <end position="189"/>
    </location>
</feature>
<dbReference type="Ensembl" id="ENSACLT00000037647.2">
    <property type="protein sequence ID" value="ENSACLP00000036774.2"/>
    <property type="gene ID" value="ENSACLG00000024901.2"/>
</dbReference>
<evidence type="ECO:0000256" key="8">
    <source>
        <dbReference type="ARBA" id="ARBA00023069"/>
    </source>
</evidence>
<dbReference type="STRING" id="8154.ENSACLP00000036774"/>
<keyword evidence="6" id="KW-0653">Protein transport</keyword>
<evidence type="ECO:0000256" key="3">
    <source>
        <dbReference type="ARBA" id="ARBA00004514"/>
    </source>
</evidence>
<evidence type="ECO:0000256" key="5">
    <source>
        <dbReference type="ARBA" id="ARBA00022490"/>
    </source>
</evidence>
<keyword evidence="19" id="KW-1185">Reference proteome</keyword>
<evidence type="ECO:0000313" key="18">
    <source>
        <dbReference type="Ensembl" id="ENSACLP00000036774.2"/>
    </source>
</evidence>
<dbReference type="GO" id="GO:0005813">
    <property type="term" value="C:centrosome"/>
    <property type="evidence" value="ECO:0007669"/>
    <property type="project" value="UniProtKB-SubCell"/>
</dbReference>